<evidence type="ECO:0000313" key="2">
    <source>
        <dbReference type="EMBL" id="APC41163.1"/>
    </source>
</evidence>
<dbReference type="OrthoDB" id="9777497at2"/>
<dbReference type="Proteomes" id="UP000182569">
    <property type="component" value="Chromosome"/>
</dbReference>
<dbReference type="KEGG" id="ceu:A7L45_14315"/>
<name>A0A1J0GIL7_9CLOT</name>
<accession>A0A1J0GIL7</accession>
<gene>
    <name evidence="2" type="ORF">A7L45_14315</name>
</gene>
<sequence length="296" mass="34115">MDKLKILSRVKQLYLQNTNIIKYLKEIEGDICNSIEDIMISYDFQAGTYIKAYKKESLFINKYCFELAQYIDNLGEYNSLLEVGIGEATTLAPLILSLENKPNKCYGFDISWSRIKYAKKFLNELKISNVQLFTGDLFCTQFKDNSIDVVYTSHSIEPNGGKEKEALMELYRITNKYLILLEPSYEFANEESRERMLNHGYVTNLYSTAKELGYNVIEHKLFEICSNPLNPTGIIIIKKDLNFQVLNPLCCPITKTDFLKKNIAYFSEESLLAYPIIDEIPCLLPQNAIIATKFLD</sequence>
<organism evidence="2 3">
    <name type="scientific">Clostridium estertheticum subsp. estertheticum</name>
    <dbReference type="NCBI Taxonomy" id="1552"/>
    <lineage>
        <taxon>Bacteria</taxon>
        <taxon>Bacillati</taxon>
        <taxon>Bacillota</taxon>
        <taxon>Clostridia</taxon>
        <taxon>Eubacteriales</taxon>
        <taxon>Clostridiaceae</taxon>
        <taxon>Clostridium</taxon>
    </lineage>
</organism>
<dbReference type="InterPro" id="IPR029063">
    <property type="entry name" value="SAM-dependent_MTases_sf"/>
</dbReference>
<reference evidence="3" key="1">
    <citation type="journal article" date="2016" name="Front. Microbiol.">
        <title>Complete Genome Sequence of Clostridium estertheticum DSM 8809, a Microbe Identified in Spoiled Vacuum Packed Beef.</title>
        <authorList>
            <person name="Yu Z."/>
            <person name="Gunn L."/>
            <person name="Brennan E."/>
            <person name="Reid R."/>
            <person name="Wall P.G."/>
            <person name="Gaora O.P."/>
            <person name="Hurley D."/>
            <person name="Bolton D."/>
            <person name="Fanning S."/>
        </authorList>
    </citation>
    <scope>NUCLEOTIDE SEQUENCE [LARGE SCALE GENOMIC DNA]</scope>
    <source>
        <strain evidence="3">DSM 8809</strain>
    </source>
</reference>
<dbReference type="RefSeq" id="WP_071613457.1">
    <property type="nucleotide sequence ID" value="NZ_CP015756.1"/>
</dbReference>
<dbReference type="InterPro" id="IPR041698">
    <property type="entry name" value="Methyltransf_25"/>
</dbReference>
<protein>
    <recommendedName>
        <fullName evidence="1">Methyltransferase domain-containing protein</fullName>
    </recommendedName>
</protein>
<dbReference type="Pfam" id="PF13649">
    <property type="entry name" value="Methyltransf_25"/>
    <property type="match status" value="1"/>
</dbReference>
<proteinExistence type="predicted"/>
<dbReference type="SUPFAM" id="SSF158997">
    <property type="entry name" value="Trm112p-like"/>
    <property type="match status" value="1"/>
</dbReference>
<dbReference type="Gene3D" id="3.40.50.150">
    <property type="entry name" value="Vaccinia Virus protein VP39"/>
    <property type="match status" value="1"/>
</dbReference>
<evidence type="ECO:0000259" key="1">
    <source>
        <dbReference type="Pfam" id="PF13649"/>
    </source>
</evidence>
<dbReference type="Gene3D" id="2.20.25.10">
    <property type="match status" value="1"/>
</dbReference>
<dbReference type="AlphaFoldDB" id="A0A1J0GIL7"/>
<evidence type="ECO:0000313" key="3">
    <source>
        <dbReference type="Proteomes" id="UP000182569"/>
    </source>
</evidence>
<dbReference type="CDD" id="cd02440">
    <property type="entry name" value="AdoMet_MTases"/>
    <property type="match status" value="1"/>
</dbReference>
<keyword evidence="3" id="KW-1185">Reference proteome</keyword>
<dbReference type="STRING" id="1552.A7L45_14315"/>
<dbReference type="EMBL" id="CP015756">
    <property type="protein sequence ID" value="APC41163.1"/>
    <property type="molecule type" value="Genomic_DNA"/>
</dbReference>
<feature type="domain" description="Methyltransferase" evidence="1">
    <location>
        <begin position="81"/>
        <end position="174"/>
    </location>
</feature>
<dbReference type="SUPFAM" id="SSF53335">
    <property type="entry name" value="S-adenosyl-L-methionine-dependent methyltransferases"/>
    <property type="match status" value="1"/>
</dbReference>